<reference evidence="3 4" key="1">
    <citation type="journal article" date="2016" name="Front. Microbiol.">
        <title>Genomic Resource of Rice Seed Associated Bacteria.</title>
        <authorList>
            <person name="Midha S."/>
            <person name="Bansal K."/>
            <person name="Sharma S."/>
            <person name="Kumar N."/>
            <person name="Patil P.P."/>
            <person name="Chaudhry V."/>
            <person name="Patil P.B."/>
        </authorList>
    </citation>
    <scope>NUCLEOTIDE SEQUENCE [LARGE SCALE GENOMIC DNA]</scope>
    <source>
        <strain evidence="3 4">NS334</strain>
    </source>
</reference>
<gene>
    <name evidence="3" type="ORF">NS334_03750</name>
</gene>
<dbReference type="Gene3D" id="2.60.120.560">
    <property type="entry name" value="Exo-inulinase, domain 1"/>
    <property type="match status" value="1"/>
</dbReference>
<dbReference type="PATRIC" id="fig|869719.3.peg.3592"/>
<dbReference type="Proteomes" id="UP000074310">
    <property type="component" value="Unassembled WGS sequence"/>
</dbReference>
<feature type="signal peptide" evidence="1">
    <location>
        <begin position="1"/>
        <end position="22"/>
    </location>
</feature>
<name>A0A147I7M7_9SPHN</name>
<comment type="caution">
    <text evidence="3">The sequence shown here is derived from an EMBL/GenBank/DDBJ whole genome shotgun (WGS) entry which is preliminary data.</text>
</comment>
<dbReference type="InterPro" id="IPR010496">
    <property type="entry name" value="AL/BT2_dom"/>
</dbReference>
<dbReference type="EMBL" id="LDTB01000009">
    <property type="protein sequence ID" value="KTT74983.1"/>
    <property type="molecule type" value="Genomic_DNA"/>
</dbReference>
<accession>A0A147I7M7</accession>
<evidence type="ECO:0000259" key="2">
    <source>
        <dbReference type="Pfam" id="PF06439"/>
    </source>
</evidence>
<keyword evidence="4" id="KW-1185">Reference proteome</keyword>
<evidence type="ECO:0000313" key="3">
    <source>
        <dbReference type="EMBL" id="KTT74983.1"/>
    </source>
</evidence>
<dbReference type="AlphaFoldDB" id="A0A147I7M7"/>
<sequence length="261" mass="27384">MGAMKGIVLGTGLLLAASASVAQTPEGDPKATEQWSPAVPVVTPGAFAGWAAPADAIVLFDGKGLDQWSAVNTGGAAGWTVANGAVTVKKGTGNIQTKRTFGSYQLHLEYRIPAGITGEGQARGNSGLFLASTGKGDEGYELQIMDSYNNPTYVNGQLGAVYKQTPPLANPARKPGEWQTVDVTWSAPQFGADGTVTRPAFVTAYVNGVLVQNHTELRGATTYIGQPKYTAHGKASIKLQDHGDPSAPISFRNIWVRDLPD</sequence>
<protein>
    <recommendedName>
        <fullName evidence="2">3-keto-alpha-glucoside-1,2-lyase/3-keto-2-hydroxy-glucal hydratase domain-containing protein</fullName>
    </recommendedName>
</protein>
<dbReference type="GO" id="GO:0016787">
    <property type="term" value="F:hydrolase activity"/>
    <property type="evidence" value="ECO:0007669"/>
    <property type="project" value="InterPro"/>
</dbReference>
<dbReference type="Pfam" id="PF06439">
    <property type="entry name" value="3keto-disac_hyd"/>
    <property type="match status" value="1"/>
</dbReference>
<keyword evidence="1" id="KW-0732">Signal</keyword>
<evidence type="ECO:0000256" key="1">
    <source>
        <dbReference type="SAM" id="SignalP"/>
    </source>
</evidence>
<feature type="domain" description="3-keto-alpha-glucoside-1,2-lyase/3-keto-2-hydroxy-glucal hydratase" evidence="2">
    <location>
        <begin position="56"/>
        <end position="257"/>
    </location>
</feature>
<evidence type="ECO:0000313" key="4">
    <source>
        <dbReference type="Proteomes" id="UP000074310"/>
    </source>
</evidence>
<proteinExistence type="predicted"/>
<feature type="chain" id="PRO_5007548354" description="3-keto-alpha-glucoside-1,2-lyase/3-keto-2-hydroxy-glucal hydratase domain-containing protein" evidence="1">
    <location>
        <begin position="23"/>
        <end position="261"/>
    </location>
</feature>
<organism evidence="3 4">
    <name type="scientific">Sphingomonas endophytica</name>
    <dbReference type="NCBI Taxonomy" id="869719"/>
    <lineage>
        <taxon>Bacteria</taxon>
        <taxon>Pseudomonadati</taxon>
        <taxon>Pseudomonadota</taxon>
        <taxon>Alphaproteobacteria</taxon>
        <taxon>Sphingomonadales</taxon>
        <taxon>Sphingomonadaceae</taxon>
        <taxon>Sphingomonas</taxon>
    </lineage>
</organism>